<dbReference type="AlphaFoldDB" id="A0A3M0I697"/>
<evidence type="ECO:0008006" key="4">
    <source>
        <dbReference type="Google" id="ProtNLM"/>
    </source>
</evidence>
<protein>
    <recommendedName>
        <fullName evidence="4">DUF1876 domain-containing protein</fullName>
    </recommendedName>
</protein>
<organism evidence="2 3">
    <name type="scientific">Streptomyces shenzhenensis</name>
    <dbReference type="NCBI Taxonomy" id="943815"/>
    <lineage>
        <taxon>Bacteria</taxon>
        <taxon>Bacillati</taxon>
        <taxon>Actinomycetota</taxon>
        <taxon>Actinomycetes</taxon>
        <taxon>Kitasatosporales</taxon>
        <taxon>Streptomycetaceae</taxon>
        <taxon>Streptomyces</taxon>
    </lineage>
</organism>
<evidence type="ECO:0000256" key="1">
    <source>
        <dbReference type="SAM" id="MobiDB-lite"/>
    </source>
</evidence>
<sequence length="89" mass="10014">MKAHLTWRIELDIEQTDDESKATASIRLPDSTRLSSHGKSRRHPDDPVRTQVGEELATARALNGLAQRILRKAAHEIEQSTHQPAHPHP</sequence>
<dbReference type="Pfam" id="PF08962">
    <property type="entry name" value="Rv2632c-like"/>
    <property type="match status" value="1"/>
</dbReference>
<dbReference type="RefSeq" id="WP_121892804.1">
    <property type="nucleotide sequence ID" value="NZ_JBEXWZ010000011.1"/>
</dbReference>
<gene>
    <name evidence="2" type="ORF">CTZ28_29490</name>
</gene>
<accession>A0A3M0I697</accession>
<dbReference type="SUPFAM" id="SSF143212">
    <property type="entry name" value="Rv2632c-like"/>
    <property type="match status" value="1"/>
</dbReference>
<dbReference type="EMBL" id="PENI01000023">
    <property type="protein sequence ID" value="RMB82283.1"/>
    <property type="molecule type" value="Genomic_DNA"/>
</dbReference>
<dbReference type="Proteomes" id="UP000270471">
    <property type="component" value="Unassembled WGS sequence"/>
</dbReference>
<dbReference type="Gene3D" id="3.30.160.240">
    <property type="entry name" value="Rv1738"/>
    <property type="match status" value="1"/>
</dbReference>
<dbReference type="OrthoDB" id="3386932at2"/>
<dbReference type="InterPro" id="IPR015057">
    <property type="entry name" value="Rv2632c-like"/>
</dbReference>
<name>A0A3M0I697_9ACTN</name>
<evidence type="ECO:0000313" key="2">
    <source>
        <dbReference type="EMBL" id="RMB82283.1"/>
    </source>
</evidence>
<comment type="caution">
    <text evidence="2">The sequence shown here is derived from an EMBL/GenBank/DDBJ whole genome shotgun (WGS) entry which is preliminary data.</text>
</comment>
<proteinExistence type="predicted"/>
<feature type="region of interest" description="Disordered" evidence="1">
    <location>
        <begin position="16"/>
        <end position="49"/>
    </location>
</feature>
<dbReference type="InterPro" id="IPR038070">
    <property type="entry name" value="Rv2632c-like_sf"/>
</dbReference>
<keyword evidence="3" id="KW-1185">Reference proteome</keyword>
<evidence type="ECO:0000313" key="3">
    <source>
        <dbReference type="Proteomes" id="UP000270471"/>
    </source>
</evidence>
<reference evidence="2 3" key="1">
    <citation type="submission" date="2017-11" db="EMBL/GenBank/DDBJ databases">
        <title>Draft genome of actinobacteria isolated from guarana (Paullinia cupana (Mart.) Ducke.</title>
        <authorList>
            <person name="Siqueira K.A."/>
            <person name="Liotti R.G."/>
            <person name="Mendes T.A.O."/>
            <person name="Soares M.A."/>
        </authorList>
    </citation>
    <scope>NUCLEOTIDE SEQUENCE [LARGE SCALE GENOMIC DNA]</scope>
    <source>
        <strain evidence="2 3">193</strain>
    </source>
</reference>